<dbReference type="FunCoup" id="A0A672YDQ5">
    <property type="interactions" value="11"/>
</dbReference>
<comment type="function">
    <text evidence="12">Transposase-derived protein that may have nuclease activity. Does not have transposase activity.</text>
</comment>
<feature type="domain" description="DDE Tnp4" evidence="13">
    <location>
        <begin position="127"/>
        <end position="274"/>
    </location>
</feature>
<organism evidence="14 15">
    <name type="scientific">Sphaeramia orbicularis</name>
    <name type="common">orbiculate cardinalfish</name>
    <dbReference type="NCBI Taxonomy" id="375764"/>
    <lineage>
        <taxon>Eukaryota</taxon>
        <taxon>Metazoa</taxon>
        <taxon>Chordata</taxon>
        <taxon>Craniata</taxon>
        <taxon>Vertebrata</taxon>
        <taxon>Euteleostomi</taxon>
        <taxon>Actinopterygii</taxon>
        <taxon>Neopterygii</taxon>
        <taxon>Teleostei</taxon>
        <taxon>Neoteleostei</taxon>
        <taxon>Acanthomorphata</taxon>
        <taxon>Gobiaria</taxon>
        <taxon>Kurtiformes</taxon>
        <taxon>Apogonoidei</taxon>
        <taxon>Apogonidae</taxon>
        <taxon>Apogoninae</taxon>
        <taxon>Sphaeramia</taxon>
    </lineage>
</organism>
<dbReference type="Ensembl" id="ENSSORT00005002107.1">
    <property type="protein sequence ID" value="ENSSORP00005002050.1"/>
    <property type="gene ID" value="ENSSORG00005001263.1"/>
</dbReference>
<evidence type="ECO:0000256" key="3">
    <source>
        <dbReference type="ARBA" id="ARBA00004496"/>
    </source>
</evidence>
<keyword evidence="8" id="KW-0479">Metal-binding</keyword>
<evidence type="ECO:0000256" key="6">
    <source>
        <dbReference type="ARBA" id="ARBA00022490"/>
    </source>
</evidence>
<dbReference type="GO" id="GO:0004518">
    <property type="term" value="F:nuclease activity"/>
    <property type="evidence" value="ECO:0007669"/>
    <property type="project" value="UniProtKB-KW"/>
</dbReference>
<dbReference type="InterPro" id="IPR045249">
    <property type="entry name" value="HARBI1-like"/>
</dbReference>
<accession>A0A672YDQ5</accession>
<dbReference type="Proteomes" id="UP000472271">
    <property type="component" value="Chromosome 12"/>
</dbReference>
<dbReference type="PANTHER" id="PTHR22930:SF267">
    <property type="entry name" value="NUCLEASE HARBI1-RELATED"/>
    <property type="match status" value="1"/>
</dbReference>
<dbReference type="InterPro" id="IPR026103">
    <property type="entry name" value="HARBI1_animal"/>
</dbReference>
<reference evidence="14" key="2">
    <citation type="submission" date="2025-08" db="UniProtKB">
        <authorList>
            <consortium name="Ensembl"/>
        </authorList>
    </citation>
    <scope>IDENTIFICATION</scope>
</reference>
<evidence type="ECO:0000313" key="15">
    <source>
        <dbReference type="Proteomes" id="UP000472271"/>
    </source>
</evidence>
<evidence type="ECO:0000256" key="4">
    <source>
        <dbReference type="ARBA" id="ARBA00006958"/>
    </source>
</evidence>
<sequence length="320" mass="35906">MAVVIVARRRHRSDETRHRECIFHPCVNINGMNEETLIKTYRLSNELGDNLRPVTRRSHAIPSMTKLLAMLHFLASGSFQRTVAICAGISQSSFCCVVSQVLNAMSHRMGRHIQFPLAGFPRVIGAIDCTHVQLVPPSDREHVYRNRKHTHSLNVQNVCDSHGVITNVVAKYPGSVHDSFILRNSVLFSKLRDGEYGDGDSAHPLHPYLLTPVLNLTTPGEHRYSAANIQTRNAVEHTFDVLKSQFRCLDRTGGALLYSPEKVAQIMVVYCILHIAKHHGMEHNAMDVEENEDLPHVGQPNGAGMHTRANLIESHFLRVI</sequence>
<comment type="similarity">
    <text evidence="4">Belongs to the HARBI1 family.</text>
</comment>
<evidence type="ECO:0000256" key="7">
    <source>
        <dbReference type="ARBA" id="ARBA00022722"/>
    </source>
</evidence>
<dbReference type="PRINTS" id="PR02086">
    <property type="entry name" value="PUTNUCHARBI1"/>
</dbReference>
<reference evidence="14" key="1">
    <citation type="submission" date="2019-06" db="EMBL/GenBank/DDBJ databases">
        <authorList>
            <consortium name="Wellcome Sanger Institute Data Sharing"/>
        </authorList>
    </citation>
    <scope>NUCLEOTIDE SEQUENCE [LARGE SCALE GENOMIC DNA]</scope>
</reference>
<keyword evidence="10" id="KW-0539">Nucleus</keyword>
<evidence type="ECO:0000256" key="2">
    <source>
        <dbReference type="ARBA" id="ARBA00004123"/>
    </source>
</evidence>
<evidence type="ECO:0000256" key="11">
    <source>
        <dbReference type="ARBA" id="ARBA00030126"/>
    </source>
</evidence>
<evidence type="ECO:0000256" key="12">
    <source>
        <dbReference type="ARBA" id="ARBA00045850"/>
    </source>
</evidence>
<keyword evidence="15" id="KW-1185">Reference proteome</keyword>
<keyword evidence="6" id="KW-0963">Cytoplasm</keyword>
<reference evidence="14" key="3">
    <citation type="submission" date="2025-09" db="UniProtKB">
        <authorList>
            <consortium name="Ensembl"/>
        </authorList>
    </citation>
    <scope>IDENTIFICATION</scope>
</reference>
<dbReference type="InParanoid" id="A0A672YDQ5"/>
<comment type="subcellular location">
    <subcellularLocation>
        <location evidence="3">Cytoplasm</location>
    </subcellularLocation>
    <subcellularLocation>
        <location evidence="2">Nucleus</location>
    </subcellularLocation>
</comment>
<dbReference type="Pfam" id="PF13359">
    <property type="entry name" value="DDE_Tnp_4"/>
    <property type="match status" value="1"/>
</dbReference>
<dbReference type="GO" id="GO:0046872">
    <property type="term" value="F:metal ion binding"/>
    <property type="evidence" value="ECO:0007669"/>
    <property type="project" value="UniProtKB-KW"/>
</dbReference>
<evidence type="ECO:0000256" key="1">
    <source>
        <dbReference type="ARBA" id="ARBA00001968"/>
    </source>
</evidence>
<dbReference type="InterPro" id="IPR027806">
    <property type="entry name" value="HARBI1_dom"/>
</dbReference>
<evidence type="ECO:0000256" key="10">
    <source>
        <dbReference type="ARBA" id="ARBA00023242"/>
    </source>
</evidence>
<evidence type="ECO:0000259" key="13">
    <source>
        <dbReference type="Pfam" id="PF13359"/>
    </source>
</evidence>
<proteinExistence type="inferred from homology"/>
<keyword evidence="7" id="KW-0540">Nuclease</keyword>
<evidence type="ECO:0000256" key="8">
    <source>
        <dbReference type="ARBA" id="ARBA00022723"/>
    </source>
</evidence>
<dbReference type="AlphaFoldDB" id="A0A672YDQ5"/>
<protein>
    <recommendedName>
        <fullName evidence="5">Putative nuclease HARBI1</fullName>
    </recommendedName>
    <alternativeName>
        <fullName evidence="11">Harbinger transposase-derived nuclease</fullName>
    </alternativeName>
</protein>
<dbReference type="PANTHER" id="PTHR22930">
    <property type="match status" value="1"/>
</dbReference>
<evidence type="ECO:0000313" key="14">
    <source>
        <dbReference type="Ensembl" id="ENSSORP00005002050.1"/>
    </source>
</evidence>
<dbReference type="GO" id="GO:0005737">
    <property type="term" value="C:cytoplasm"/>
    <property type="evidence" value="ECO:0007669"/>
    <property type="project" value="UniProtKB-SubCell"/>
</dbReference>
<evidence type="ECO:0000256" key="9">
    <source>
        <dbReference type="ARBA" id="ARBA00022801"/>
    </source>
</evidence>
<keyword evidence="9" id="KW-0378">Hydrolase</keyword>
<dbReference type="GO" id="GO:0005634">
    <property type="term" value="C:nucleus"/>
    <property type="evidence" value="ECO:0007669"/>
    <property type="project" value="UniProtKB-SubCell"/>
</dbReference>
<name>A0A672YDQ5_9TELE</name>
<comment type="cofactor">
    <cofactor evidence="1">
        <name>a divalent metal cation</name>
        <dbReference type="ChEBI" id="CHEBI:60240"/>
    </cofactor>
</comment>
<evidence type="ECO:0000256" key="5">
    <source>
        <dbReference type="ARBA" id="ARBA00015519"/>
    </source>
</evidence>
<dbReference type="GO" id="GO:0016787">
    <property type="term" value="F:hydrolase activity"/>
    <property type="evidence" value="ECO:0007669"/>
    <property type="project" value="UniProtKB-KW"/>
</dbReference>